<evidence type="ECO:0000256" key="12">
    <source>
        <dbReference type="SAM" id="MobiDB-lite"/>
    </source>
</evidence>
<dbReference type="eggNOG" id="KOG0995">
    <property type="taxonomic scope" value="Eukaryota"/>
</dbReference>
<evidence type="ECO:0000256" key="6">
    <source>
        <dbReference type="ARBA" id="ARBA00023054"/>
    </source>
</evidence>
<feature type="coiled-coil region" evidence="11">
    <location>
        <begin position="520"/>
        <end position="561"/>
    </location>
</feature>
<dbReference type="InterPro" id="IPR005550">
    <property type="entry name" value="Kinetochore_Ndc80"/>
</dbReference>
<evidence type="ECO:0000256" key="11">
    <source>
        <dbReference type="SAM" id="Coils"/>
    </source>
</evidence>
<evidence type="ECO:0000313" key="15">
    <source>
        <dbReference type="Proteomes" id="UP000007148"/>
    </source>
</evidence>
<dbReference type="InParanoid" id="G4TET1"/>
<keyword evidence="6 11" id="KW-0175">Coiled coil</keyword>
<organism evidence="14 15">
    <name type="scientific">Serendipita indica (strain DSM 11827)</name>
    <name type="common">Root endophyte fungus</name>
    <name type="synonym">Piriformospora indica</name>
    <dbReference type="NCBI Taxonomy" id="1109443"/>
    <lineage>
        <taxon>Eukaryota</taxon>
        <taxon>Fungi</taxon>
        <taxon>Dikarya</taxon>
        <taxon>Basidiomycota</taxon>
        <taxon>Agaricomycotina</taxon>
        <taxon>Agaricomycetes</taxon>
        <taxon>Sebacinales</taxon>
        <taxon>Serendipitaceae</taxon>
        <taxon>Serendipita</taxon>
    </lineage>
</organism>
<keyword evidence="7 10" id="KW-0539">Nucleus</keyword>
<keyword evidence="3 10" id="KW-0132">Cell division</keyword>
<protein>
    <recommendedName>
        <fullName evidence="10">Kinetochore protein NDC80</fullName>
    </recommendedName>
</protein>
<evidence type="ECO:0000313" key="14">
    <source>
        <dbReference type="EMBL" id="CCA69847.1"/>
    </source>
</evidence>
<feature type="domain" description="Kinetochore protein Ndc80 CH" evidence="13">
    <location>
        <begin position="117"/>
        <end position="230"/>
    </location>
</feature>
<gene>
    <name evidence="14" type="ORF">PIIN_03787</name>
</gene>
<dbReference type="GO" id="GO:0051315">
    <property type="term" value="P:attachment of mitotic spindle microtubules to kinetochore"/>
    <property type="evidence" value="ECO:0007669"/>
    <property type="project" value="UniProtKB-UniRule"/>
</dbReference>
<comment type="caution">
    <text evidence="14">The sequence shown here is derived from an EMBL/GenBank/DDBJ whole genome shotgun (WGS) entry which is preliminary data.</text>
</comment>
<dbReference type="PANTHER" id="PTHR10643:SF2">
    <property type="entry name" value="KINETOCHORE PROTEIN NDC80 HOMOLOG"/>
    <property type="match status" value="1"/>
</dbReference>
<evidence type="ECO:0000256" key="1">
    <source>
        <dbReference type="ARBA" id="ARBA00007050"/>
    </source>
</evidence>
<evidence type="ECO:0000256" key="5">
    <source>
        <dbReference type="ARBA" id="ARBA00022838"/>
    </source>
</evidence>
<dbReference type="EMBL" id="CAFZ01000065">
    <property type="protein sequence ID" value="CCA69847.1"/>
    <property type="molecule type" value="Genomic_DNA"/>
</dbReference>
<feature type="compositionally biased region" description="Polar residues" evidence="12">
    <location>
        <begin position="56"/>
        <end position="76"/>
    </location>
</feature>
<evidence type="ECO:0000256" key="7">
    <source>
        <dbReference type="ARBA" id="ARBA00023242"/>
    </source>
</evidence>
<comment type="similarity">
    <text evidence="1 10">Belongs to the NDC80/HEC1 family.</text>
</comment>
<dbReference type="InterPro" id="IPR038273">
    <property type="entry name" value="Ndc80_sf"/>
</dbReference>
<dbReference type="FunCoup" id="G4TET1">
    <property type="interactions" value="196"/>
</dbReference>
<comment type="function">
    <text evidence="10">Acts as a component of the essential kinetochore-associated NDC80 complex, which is required for chromosome segregation and spindle checkpoint activity.</text>
</comment>
<evidence type="ECO:0000256" key="2">
    <source>
        <dbReference type="ARBA" id="ARBA00022454"/>
    </source>
</evidence>
<evidence type="ECO:0000256" key="10">
    <source>
        <dbReference type="RuleBase" id="RU368072"/>
    </source>
</evidence>
<sequence length="680" mass="77840">MEARRMGPPSGIPVPAFAFETPQRQSRLTKMRQSLGGQGFGVFTQPDKSLNMQTPQVAPTQSAMRPTQSIRRQSTRPGAPPNMLSSTQTPAMGSRTMQAIFQPPTTAPRGTLPRMQYVADDRALRENASFMLRGINEFLRKQGKDLTLRTQPTPSAKEFQDAFLFIYNLVFEDDRAPTGKKMDEEVIELLRQARYPWMESLSKLSFSIIQPHIWPHLIGALSWMVGLYNFENGWMQDSKNHYLLDEDPGERMDDPGLESNELNHPRLMRLFLCYLSDVWPSYLAGKDNFDEQKKEFAAIVDGIIGEHQILLEEQEQTLAELVREADGLRRTEDAEKQLKAEMADIDMRIDHAQEVVRAGQTKLQQQIDLNRGLDLDLRRTEEKLENLIRSNTRLADDVRRQNLSAEEVARMYRDREELGKQLEDLMQKDIELQKTGDTLAVSIYRKSDEIDTMVENYANILYEVGLHPKPPPLFHPGELDFNFNRATNNLDELITGADISASGELIRKLQRYTATVRNEKAELATQAVMLENELEVAQGELDHLSAEVIDLRKEVNDMLDTHAVTKATWEDESRLSRTHLETMRREIAKIKSTNQDRGLELSMKLQTLELAKTETATKIQRLKTRLIKDLVSKAEEIAELKTWTTERLESLTRLAKEDDIEVLSQPPTDLDTLIQRLSIN</sequence>
<dbReference type="GO" id="GO:0005634">
    <property type="term" value="C:nucleus"/>
    <property type="evidence" value="ECO:0007669"/>
    <property type="project" value="UniProtKB-SubCell"/>
</dbReference>
<dbReference type="HOGENOM" id="CLU_404441_0_0_1"/>
<comment type="subcellular location">
    <subcellularLocation>
        <location evidence="10">Chromosome</location>
        <location evidence="10">Centromere</location>
        <location evidence="10">Kinetochore</location>
    </subcellularLocation>
    <subcellularLocation>
        <location evidence="10">Nucleus</location>
    </subcellularLocation>
</comment>
<keyword evidence="4 10" id="KW-0498">Mitosis</keyword>
<dbReference type="Proteomes" id="UP000007148">
    <property type="component" value="Unassembled WGS sequence"/>
</dbReference>
<accession>G4TET1</accession>
<dbReference type="Pfam" id="PF03801">
    <property type="entry name" value="Ndc80_HEC"/>
    <property type="match status" value="1"/>
</dbReference>
<dbReference type="Gene3D" id="1.10.418.30">
    <property type="entry name" value="Ncd80 complex, Ncd80 subunit"/>
    <property type="match status" value="1"/>
</dbReference>
<dbReference type="GO" id="GO:0031262">
    <property type="term" value="C:Ndc80 complex"/>
    <property type="evidence" value="ECO:0007669"/>
    <property type="project" value="UniProtKB-UniRule"/>
</dbReference>
<evidence type="ECO:0000256" key="4">
    <source>
        <dbReference type="ARBA" id="ARBA00022776"/>
    </source>
</evidence>
<keyword evidence="15" id="KW-1185">Reference proteome</keyword>
<dbReference type="STRING" id="1109443.G4TET1"/>
<proteinExistence type="inferred from homology"/>
<dbReference type="GO" id="GO:0051301">
    <property type="term" value="P:cell division"/>
    <property type="evidence" value="ECO:0007669"/>
    <property type="project" value="UniProtKB-UniRule"/>
</dbReference>
<reference evidence="14 15" key="1">
    <citation type="journal article" date="2011" name="PLoS Pathog.">
        <title>Endophytic Life Strategies Decoded by Genome and Transcriptome Analyses of the Mutualistic Root Symbiont Piriformospora indica.</title>
        <authorList>
            <person name="Zuccaro A."/>
            <person name="Lahrmann U."/>
            <person name="Guldener U."/>
            <person name="Langen G."/>
            <person name="Pfiffi S."/>
            <person name="Biedenkopf D."/>
            <person name="Wong P."/>
            <person name="Samans B."/>
            <person name="Grimm C."/>
            <person name="Basiewicz M."/>
            <person name="Murat C."/>
            <person name="Martin F."/>
            <person name="Kogel K.H."/>
        </authorList>
    </citation>
    <scope>NUCLEOTIDE SEQUENCE [LARGE SCALE GENOMIC DNA]</scope>
    <source>
        <strain evidence="14 15">DSM 11827</strain>
    </source>
</reference>
<evidence type="ECO:0000259" key="13">
    <source>
        <dbReference type="Pfam" id="PF03801"/>
    </source>
</evidence>
<evidence type="ECO:0000256" key="9">
    <source>
        <dbReference type="ARBA" id="ARBA00023328"/>
    </source>
</evidence>
<dbReference type="InterPro" id="IPR055260">
    <property type="entry name" value="Ndc80_CH"/>
</dbReference>
<dbReference type="OMA" id="NKSWLMT"/>
<name>G4TET1_SERID</name>
<evidence type="ECO:0000256" key="8">
    <source>
        <dbReference type="ARBA" id="ARBA00023306"/>
    </source>
</evidence>
<feature type="coiled-coil region" evidence="11">
    <location>
        <begin position="304"/>
        <end position="435"/>
    </location>
</feature>
<comment type="subunit">
    <text evidence="10">Component of the NDC80 complex.</text>
</comment>
<dbReference type="AlphaFoldDB" id="G4TET1"/>
<keyword evidence="2 10" id="KW-0158">Chromosome</keyword>
<feature type="region of interest" description="Disordered" evidence="12">
    <location>
        <begin position="56"/>
        <end position="89"/>
    </location>
</feature>
<evidence type="ECO:0000256" key="3">
    <source>
        <dbReference type="ARBA" id="ARBA00022618"/>
    </source>
</evidence>
<dbReference type="OrthoDB" id="7459479at2759"/>
<keyword evidence="8 10" id="KW-0131">Cell cycle</keyword>
<keyword evidence="9 10" id="KW-0137">Centromere</keyword>
<dbReference type="PANTHER" id="PTHR10643">
    <property type="entry name" value="KINETOCHORE PROTEIN NDC80"/>
    <property type="match status" value="1"/>
</dbReference>
<keyword evidence="5 10" id="KW-0995">Kinetochore</keyword>